<dbReference type="OrthoDB" id="2350934at2759"/>
<dbReference type="SUPFAM" id="SSF46689">
    <property type="entry name" value="Homeodomain-like"/>
    <property type="match status" value="1"/>
</dbReference>
<name>A0A9P4WGV4_9PLEO</name>
<dbReference type="CDD" id="cd00167">
    <property type="entry name" value="SANT"/>
    <property type="match status" value="1"/>
</dbReference>
<evidence type="ECO:0000313" key="4">
    <source>
        <dbReference type="EMBL" id="KAF3031939.1"/>
    </source>
</evidence>
<evidence type="ECO:0000259" key="2">
    <source>
        <dbReference type="PROSITE" id="PS50090"/>
    </source>
</evidence>
<evidence type="ECO:0000256" key="1">
    <source>
        <dbReference type="SAM" id="MobiDB-lite"/>
    </source>
</evidence>
<feature type="region of interest" description="Disordered" evidence="1">
    <location>
        <begin position="53"/>
        <end position="73"/>
    </location>
</feature>
<protein>
    <recommendedName>
        <fullName evidence="6">Chromatin binding</fullName>
    </recommendedName>
</protein>
<feature type="domain" description="HTH myb-type" evidence="3">
    <location>
        <begin position="119"/>
        <end position="146"/>
    </location>
</feature>
<accession>A0A9P4WGV4</accession>
<dbReference type="Gene3D" id="1.10.10.60">
    <property type="entry name" value="Homeodomain-like"/>
    <property type="match status" value="1"/>
</dbReference>
<proteinExistence type="predicted"/>
<comment type="caution">
    <text evidence="4">The sequence shown here is derived from an EMBL/GenBank/DDBJ whole genome shotgun (WGS) entry which is preliminary data.</text>
</comment>
<feature type="compositionally biased region" description="Polar residues" evidence="1">
    <location>
        <begin position="53"/>
        <end position="66"/>
    </location>
</feature>
<dbReference type="InterPro" id="IPR009057">
    <property type="entry name" value="Homeodomain-like_sf"/>
</dbReference>
<evidence type="ECO:0000259" key="3">
    <source>
        <dbReference type="PROSITE" id="PS51294"/>
    </source>
</evidence>
<dbReference type="Pfam" id="PF00249">
    <property type="entry name" value="Myb_DNA-binding"/>
    <property type="match status" value="1"/>
</dbReference>
<dbReference type="EMBL" id="SWKV01000117">
    <property type="protein sequence ID" value="KAF3031939.1"/>
    <property type="molecule type" value="Genomic_DNA"/>
</dbReference>
<dbReference type="InterPro" id="IPR017930">
    <property type="entry name" value="Myb_dom"/>
</dbReference>
<keyword evidence="5" id="KW-1185">Reference proteome</keyword>
<sequence>MDIRLIIEPHLSESPAGKNSLAPLARDLAATRPHSTTPLAYTVSCSHTASQATPAANGQTADRTVQTSGSASSAATTPVQLTLLGSSCPRVIPEPRVATAWSSNEDNLMITLRGQRMEWADISKHIPGRSSVACRLRYQNYLEKKAMVNEENKNKLAQVYARLKDQMWQKVATEMGVPWRMAESLHWQLGENEMSERAKASMIQSCPTASSRGCD</sequence>
<dbReference type="PROSITE" id="PS50090">
    <property type="entry name" value="MYB_LIKE"/>
    <property type="match status" value="1"/>
</dbReference>
<dbReference type="PROSITE" id="PS51294">
    <property type="entry name" value="HTH_MYB"/>
    <property type="match status" value="1"/>
</dbReference>
<feature type="domain" description="Myb-like" evidence="2">
    <location>
        <begin position="101"/>
        <end position="142"/>
    </location>
</feature>
<dbReference type="InterPro" id="IPR001005">
    <property type="entry name" value="SANT/Myb"/>
</dbReference>
<organism evidence="4 5">
    <name type="scientific">Didymella heteroderae</name>
    <dbReference type="NCBI Taxonomy" id="1769908"/>
    <lineage>
        <taxon>Eukaryota</taxon>
        <taxon>Fungi</taxon>
        <taxon>Dikarya</taxon>
        <taxon>Ascomycota</taxon>
        <taxon>Pezizomycotina</taxon>
        <taxon>Dothideomycetes</taxon>
        <taxon>Pleosporomycetidae</taxon>
        <taxon>Pleosporales</taxon>
        <taxon>Pleosporineae</taxon>
        <taxon>Didymellaceae</taxon>
        <taxon>Didymella</taxon>
    </lineage>
</organism>
<dbReference type="AlphaFoldDB" id="A0A9P4WGV4"/>
<evidence type="ECO:0008006" key="6">
    <source>
        <dbReference type="Google" id="ProtNLM"/>
    </source>
</evidence>
<gene>
    <name evidence="4" type="ORF">E8E12_002269</name>
</gene>
<reference evidence="4" key="1">
    <citation type="submission" date="2019-04" db="EMBL/GenBank/DDBJ databases">
        <title>Sequencing of skin fungus with MAO and IRED activity.</title>
        <authorList>
            <person name="Marsaioli A.J."/>
            <person name="Bonatto J.M.C."/>
            <person name="Reis Junior O."/>
        </authorList>
    </citation>
    <scope>NUCLEOTIDE SEQUENCE</scope>
    <source>
        <strain evidence="4">28M1</strain>
    </source>
</reference>
<dbReference type="Proteomes" id="UP000758155">
    <property type="component" value="Unassembled WGS sequence"/>
</dbReference>
<evidence type="ECO:0000313" key="5">
    <source>
        <dbReference type="Proteomes" id="UP000758155"/>
    </source>
</evidence>